<proteinExistence type="predicted"/>
<protein>
    <submittedName>
        <fullName evidence="1">Uncharacterized protein</fullName>
    </submittedName>
</protein>
<dbReference type="AlphaFoldDB" id="A0A0K2UQA3"/>
<sequence>MGFRIMDSWFGDGTYDVNLIIFPREISLINIEDVFVVPRMKHGISTVPMEVMHFFRGISTAIEA</sequence>
<dbReference type="EMBL" id="HACA01023068">
    <property type="protein sequence ID" value="CDW40429.1"/>
    <property type="molecule type" value="Transcribed_RNA"/>
</dbReference>
<evidence type="ECO:0000313" key="1">
    <source>
        <dbReference type="EMBL" id="CDW40429.1"/>
    </source>
</evidence>
<name>A0A0K2UQA3_LEPSM</name>
<reference evidence="1" key="1">
    <citation type="submission" date="2014-05" db="EMBL/GenBank/DDBJ databases">
        <authorList>
            <person name="Chronopoulou M."/>
        </authorList>
    </citation>
    <scope>NUCLEOTIDE SEQUENCE</scope>
    <source>
        <tissue evidence="1">Whole organism</tissue>
    </source>
</reference>
<accession>A0A0K2UQA3</accession>
<organism evidence="1">
    <name type="scientific">Lepeophtheirus salmonis</name>
    <name type="common">Salmon louse</name>
    <name type="synonym">Caligus salmonis</name>
    <dbReference type="NCBI Taxonomy" id="72036"/>
    <lineage>
        <taxon>Eukaryota</taxon>
        <taxon>Metazoa</taxon>
        <taxon>Ecdysozoa</taxon>
        <taxon>Arthropoda</taxon>
        <taxon>Crustacea</taxon>
        <taxon>Multicrustacea</taxon>
        <taxon>Hexanauplia</taxon>
        <taxon>Copepoda</taxon>
        <taxon>Siphonostomatoida</taxon>
        <taxon>Caligidae</taxon>
        <taxon>Lepeophtheirus</taxon>
    </lineage>
</organism>